<evidence type="ECO:0000259" key="3">
    <source>
        <dbReference type="PROSITE" id="PS50110"/>
    </source>
</evidence>
<dbReference type="GO" id="GO:0006355">
    <property type="term" value="P:regulation of DNA-templated transcription"/>
    <property type="evidence" value="ECO:0007669"/>
    <property type="project" value="TreeGrafter"/>
</dbReference>
<protein>
    <submittedName>
        <fullName evidence="5">DNA-binding response regulator</fullName>
    </submittedName>
</protein>
<dbReference type="PROSITE" id="PS50930">
    <property type="entry name" value="HTH_LYTTR"/>
    <property type="match status" value="1"/>
</dbReference>
<evidence type="ECO:0000313" key="5">
    <source>
        <dbReference type="EMBL" id="GEQ74128.1"/>
    </source>
</evidence>
<reference evidence="5 6" key="1">
    <citation type="journal article" date="2019" name="Microbiol. Resour. Announc.">
        <title>Draft Genome Sequence of Comamonas testosteroni TA441, a Bacterium That Has a Cryptic Phenol Degradation Gene Cluster.</title>
        <authorList>
            <person name="Arai H."/>
            <person name="Ishii M."/>
        </authorList>
    </citation>
    <scope>NUCLEOTIDE SEQUENCE [LARGE SCALE GENOMIC DNA]</scope>
    <source>
        <strain evidence="5 6">TA441</strain>
    </source>
</reference>
<feature type="domain" description="HTH LytTR-type" evidence="4">
    <location>
        <begin position="135"/>
        <end position="243"/>
    </location>
</feature>
<organism evidence="5 6">
    <name type="scientific">Comamonas testosteroni</name>
    <name type="common">Pseudomonas testosteroni</name>
    <dbReference type="NCBI Taxonomy" id="285"/>
    <lineage>
        <taxon>Bacteria</taxon>
        <taxon>Pseudomonadati</taxon>
        <taxon>Pseudomonadota</taxon>
        <taxon>Betaproteobacteria</taxon>
        <taxon>Burkholderiales</taxon>
        <taxon>Comamonadaceae</taxon>
        <taxon>Comamonas</taxon>
    </lineage>
</organism>
<dbReference type="SMART" id="SM00448">
    <property type="entry name" value="REC"/>
    <property type="match status" value="1"/>
</dbReference>
<dbReference type="GO" id="GO:0032993">
    <property type="term" value="C:protein-DNA complex"/>
    <property type="evidence" value="ECO:0007669"/>
    <property type="project" value="TreeGrafter"/>
</dbReference>
<gene>
    <name evidence="5" type="primary">algR_1</name>
    <name evidence="5" type="ORF">CTTA_1133</name>
</gene>
<dbReference type="PANTHER" id="PTHR48111">
    <property type="entry name" value="REGULATOR OF RPOS"/>
    <property type="match status" value="1"/>
</dbReference>
<dbReference type="Pfam" id="PF04397">
    <property type="entry name" value="LytTR"/>
    <property type="match status" value="1"/>
</dbReference>
<evidence type="ECO:0000259" key="4">
    <source>
        <dbReference type="PROSITE" id="PS50930"/>
    </source>
</evidence>
<feature type="modified residue" description="4-aspartylphosphate" evidence="2">
    <location>
        <position position="57"/>
    </location>
</feature>
<comment type="caution">
    <text evidence="5">The sequence shown here is derived from an EMBL/GenBank/DDBJ whole genome shotgun (WGS) entry which is preliminary data.</text>
</comment>
<feature type="domain" description="Response regulatory" evidence="3">
    <location>
        <begin position="2"/>
        <end position="120"/>
    </location>
</feature>
<dbReference type="GO" id="GO:0000976">
    <property type="term" value="F:transcription cis-regulatory region binding"/>
    <property type="evidence" value="ECO:0007669"/>
    <property type="project" value="TreeGrafter"/>
</dbReference>
<dbReference type="Proteomes" id="UP000323105">
    <property type="component" value="Unassembled WGS sequence"/>
</dbReference>
<dbReference type="InterPro" id="IPR001789">
    <property type="entry name" value="Sig_transdc_resp-reg_receiver"/>
</dbReference>
<dbReference type="Pfam" id="PF00072">
    <property type="entry name" value="Response_reg"/>
    <property type="match status" value="1"/>
</dbReference>
<dbReference type="AlphaFoldDB" id="A0A5A7M8F0"/>
<dbReference type="PROSITE" id="PS50110">
    <property type="entry name" value="RESPONSE_REGULATORY"/>
    <property type="match status" value="1"/>
</dbReference>
<dbReference type="Gene3D" id="2.40.50.1020">
    <property type="entry name" value="LytTr DNA-binding domain"/>
    <property type="match status" value="1"/>
</dbReference>
<name>A0A5A7M8F0_COMTE</name>
<dbReference type="InterPro" id="IPR039420">
    <property type="entry name" value="WalR-like"/>
</dbReference>
<dbReference type="GO" id="GO:0005829">
    <property type="term" value="C:cytosol"/>
    <property type="evidence" value="ECO:0007669"/>
    <property type="project" value="TreeGrafter"/>
</dbReference>
<dbReference type="EMBL" id="BKBW01000002">
    <property type="protein sequence ID" value="GEQ74128.1"/>
    <property type="molecule type" value="Genomic_DNA"/>
</dbReference>
<evidence type="ECO:0000256" key="2">
    <source>
        <dbReference type="PROSITE-ProRule" id="PRU00169"/>
    </source>
</evidence>
<accession>A0A5A7M8F0</accession>
<dbReference type="SUPFAM" id="SSF52172">
    <property type="entry name" value="CheY-like"/>
    <property type="match status" value="1"/>
</dbReference>
<dbReference type="RefSeq" id="WP_149354865.1">
    <property type="nucleotide sequence ID" value="NZ_BKBW01000002.1"/>
</dbReference>
<dbReference type="Gene3D" id="3.40.50.2300">
    <property type="match status" value="1"/>
</dbReference>
<dbReference type="GO" id="GO:0000156">
    <property type="term" value="F:phosphorelay response regulator activity"/>
    <property type="evidence" value="ECO:0007669"/>
    <property type="project" value="TreeGrafter"/>
</dbReference>
<dbReference type="SMART" id="SM00850">
    <property type="entry name" value="LytTR"/>
    <property type="match status" value="1"/>
</dbReference>
<evidence type="ECO:0000256" key="1">
    <source>
        <dbReference type="ARBA" id="ARBA00023125"/>
    </source>
</evidence>
<keyword evidence="2" id="KW-0597">Phosphoprotein</keyword>
<dbReference type="InterPro" id="IPR007492">
    <property type="entry name" value="LytTR_DNA-bd_dom"/>
</dbReference>
<sequence length="257" mass="28424">MHILIVDDEALARTRLRTLLGDCAHGPHHIQEAADGEQALQMLQAAQPASVQLVLLDIHMPGHNGLQLAAALAELPNPPAIVFVTAHSSHALQAFELDAVDYLTKPVRLERLQQSLQKAERALSTRSVVDNGPVLLIQERGGTLRLPLSEVRFLKAEQKYITVRTVQRNYILDGALADLETRHGEHLLRIHRNALVLRAALRGLEKYDDPQEGEGWGLRLQGVSELLPVSRRQLAAVKTELKDIGLTQTRVLQQPAS</sequence>
<evidence type="ECO:0000313" key="6">
    <source>
        <dbReference type="Proteomes" id="UP000323105"/>
    </source>
</evidence>
<keyword evidence="1 5" id="KW-0238">DNA-binding</keyword>
<dbReference type="PANTHER" id="PTHR48111:SF3">
    <property type="entry name" value="TRANSCRIPTIONAL REGULATORY PROTEIN BTSR"/>
    <property type="match status" value="1"/>
</dbReference>
<proteinExistence type="predicted"/>
<dbReference type="InterPro" id="IPR011006">
    <property type="entry name" value="CheY-like_superfamily"/>
</dbReference>